<sequence>MYIYIFLSFLALINIIFFVKKVRLEFVSQIYSFFLVLGIVVLSQNRLQIVGGLLTLILCIGSVISLSFLENRNKVHIIKEQLFLLPLILIIVLEELFFRTVTYEHITSPFLFIIISGVSFGLCHIYFSKRDMIYKFFLGMMLAILYVRSNNVYLCILIHLIYNMFILNFTRRSEK</sequence>
<feature type="transmembrane region" description="Helical" evidence="2">
    <location>
        <begin position="110"/>
        <end position="127"/>
    </location>
</feature>
<reference evidence="4 5" key="1">
    <citation type="submission" date="2017-05" db="EMBL/GenBank/DDBJ databases">
        <title>The Genome Sequence of Enterococcus faecium 7H8_DIV0219.</title>
        <authorList>
            <consortium name="The Broad Institute Genomics Platform"/>
            <consortium name="The Broad Institute Genomic Center for Infectious Diseases"/>
            <person name="Earl A."/>
            <person name="Manson A."/>
            <person name="Schwartman J."/>
            <person name="Gilmore M."/>
            <person name="Abouelleil A."/>
            <person name="Cao P."/>
            <person name="Chapman S."/>
            <person name="Cusick C."/>
            <person name="Shea T."/>
            <person name="Young S."/>
            <person name="Neafsey D."/>
            <person name="Nusbaum C."/>
            <person name="Birren B."/>
        </authorList>
    </citation>
    <scope>NUCLEOTIDE SEQUENCE [LARGE SCALE GENOMIC DNA]</scope>
    <source>
        <strain evidence="4 5">7H8_DIV0219</strain>
    </source>
</reference>
<accession>A0A242ARW9</accession>
<evidence type="ECO:0000313" key="4">
    <source>
        <dbReference type="EMBL" id="OTN83645.1"/>
    </source>
</evidence>
<dbReference type="Proteomes" id="UP000194885">
    <property type="component" value="Unassembled WGS sequence"/>
</dbReference>
<dbReference type="Pfam" id="PF02517">
    <property type="entry name" value="Rce1-like"/>
    <property type="match status" value="1"/>
</dbReference>
<name>A0A242ARW9_ENTFC</name>
<organism evidence="4 5">
    <name type="scientific">Enterococcus faecium</name>
    <name type="common">Streptococcus faecium</name>
    <dbReference type="NCBI Taxonomy" id="1352"/>
    <lineage>
        <taxon>Bacteria</taxon>
        <taxon>Bacillati</taxon>
        <taxon>Bacillota</taxon>
        <taxon>Bacilli</taxon>
        <taxon>Lactobacillales</taxon>
        <taxon>Enterococcaceae</taxon>
        <taxon>Enterococcus</taxon>
    </lineage>
</organism>
<keyword evidence="2" id="KW-0472">Membrane</keyword>
<feature type="transmembrane region" description="Helical" evidence="2">
    <location>
        <begin position="5"/>
        <end position="20"/>
    </location>
</feature>
<keyword evidence="2" id="KW-0812">Transmembrane</keyword>
<dbReference type="AlphaFoldDB" id="A0A242ARW9"/>
<dbReference type="GO" id="GO:0004175">
    <property type="term" value="F:endopeptidase activity"/>
    <property type="evidence" value="ECO:0007669"/>
    <property type="project" value="UniProtKB-ARBA"/>
</dbReference>
<evidence type="ECO:0000256" key="1">
    <source>
        <dbReference type="ARBA" id="ARBA00009067"/>
    </source>
</evidence>
<feature type="transmembrane region" description="Helical" evidence="2">
    <location>
        <begin position="49"/>
        <end position="69"/>
    </location>
</feature>
<dbReference type="InterPro" id="IPR003675">
    <property type="entry name" value="Rce1/LyrA-like_dom"/>
</dbReference>
<proteinExistence type="inferred from homology"/>
<evidence type="ECO:0000313" key="5">
    <source>
        <dbReference type="Proteomes" id="UP000194885"/>
    </source>
</evidence>
<feature type="transmembrane region" description="Helical" evidence="2">
    <location>
        <begin position="26"/>
        <end position="42"/>
    </location>
</feature>
<keyword evidence="2" id="KW-1133">Transmembrane helix</keyword>
<feature type="domain" description="CAAX prenyl protease 2/Lysostaphin resistance protein A-like" evidence="3">
    <location>
        <begin position="82"/>
        <end position="165"/>
    </location>
</feature>
<feature type="transmembrane region" description="Helical" evidence="2">
    <location>
        <begin position="133"/>
        <end position="162"/>
    </location>
</feature>
<gene>
    <name evidence="4" type="ORF">A5810_003126</name>
</gene>
<dbReference type="RefSeq" id="WP_086324024.1">
    <property type="nucleotide sequence ID" value="NZ_NGKW01000027.1"/>
</dbReference>
<dbReference type="GO" id="GO:0080120">
    <property type="term" value="P:CAAX-box protein maturation"/>
    <property type="evidence" value="ECO:0007669"/>
    <property type="project" value="UniProtKB-ARBA"/>
</dbReference>
<comment type="similarity">
    <text evidence="1">Belongs to the UPF0177 family.</text>
</comment>
<feature type="transmembrane region" description="Helical" evidence="2">
    <location>
        <begin position="81"/>
        <end position="98"/>
    </location>
</feature>
<dbReference type="EMBL" id="NGKW01000027">
    <property type="protein sequence ID" value="OTN83645.1"/>
    <property type="molecule type" value="Genomic_DNA"/>
</dbReference>
<comment type="caution">
    <text evidence="4">The sequence shown here is derived from an EMBL/GenBank/DDBJ whole genome shotgun (WGS) entry which is preliminary data.</text>
</comment>
<protein>
    <recommendedName>
        <fullName evidence="3">CAAX prenyl protease 2/Lysostaphin resistance protein A-like domain-containing protein</fullName>
    </recommendedName>
</protein>
<evidence type="ECO:0000259" key="3">
    <source>
        <dbReference type="Pfam" id="PF02517"/>
    </source>
</evidence>
<evidence type="ECO:0000256" key="2">
    <source>
        <dbReference type="SAM" id="Phobius"/>
    </source>
</evidence>